<keyword evidence="1" id="KW-1133">Transmembrane helix</keyword>
<evidence type="ECO:0000313" key="2">
    <source>
        <dbReference type="EMBL" id="QJE01889.1"/>
    </source>
</evidence>
<feature type="transmembrane region" description="Helical" evidence="1">
    <location>
        <begin position="43"/>
        <end position="61"/>
    </location>
</feature>
<gene>
    <name evidence="2" type="ORF">HH212_19230</name>
</gene>
<dbReference type="KEGG" id="mfy:HH212_19230"/>
<organism evidence="2 3">
    <name type="scientific">Massilia forsythiae</name>
    <dbReference type="NCBI Taxonomy" id="2728020"/>
    <lineage>
        <taxon>Bacteria</taxon>
        <taxon>Pseudomonadati</taxon>
        <taxon>Pseudomonadota</taxon>
        <taxon>Betaproteobacteria</taxon>
        <taxon>Burkholderiales</taxon>
        <taxon>Oxalobacteraceae</taxon>
        <taxon>Telluria group</taxon>
        <taxon>Massilia</taxon>
    </lineage>
</organism>
<protein>
    <submittedName>
        <fullName evidence="2">Uncharacterized protein</fullName>
    </submittedName>
</protein>
<dbReference type="RefSeq" id="WP_170203976.1">
    <property type="nucleotide sequence ID" value="NZ_CP051685.1"/>
</dbReference>
<reference evidence="2 3" key="1">
    <citation type="submission" date="2020-04" db="EMBL/GenBank/DDBJ databases">
        <title>Genome sequencing of novel species.</title>
        <authorList>
            <person name="Heo J."/>
            <person name="Kim S.-J."/>
            <person name="Kim J.-S."/>
            <person name="Hong S.-B."/>
            <person name="Kwon S.-W."/>
        </authorList>
    </citation>
    <scope>NUCLEOTIDE SEQUENCE [LARGE SCALE GENOMIC DNA]</scope>
    <source>
        <strain evidence="2 3">GN2-R2</strain>
    </source>
</reference>
<feature type="transmembrane region" description="Helical" evidence="1">
    <location>
        <begin position="12"/>
        <end position="31"/>
    </location>
</feature>
<dbReference type="Proteomes" id="UP000502415">
    <property type="component" value="Chromosome"/>
</dbReference>
<sequence length="130" mass="14088">MKSTYLEIEAVLCGLPSFLAGSVGALIFSYTGFSMLEYAPAEGSRGIVLAIGIVLALWQYFSLAVQTVSGVKYHLGLLFWTAAFFGSWWVWCAFNLGTIFGSVIAVPIVTAAVHFIWIQLRQQAGKCGPT</sequence>
<dbReference type="EMBL" id="CP051685">
    <property type="protein sequence ID" value="QJE01889.1"/>
    <property type="molecule type" value="Genomic_DNA"/>
</dbReference>
<proteinExistence type="predicted"/>
<keyword evidence="1" id="KW-0472">Membrane</keyword>
<feature type="transmembrane region" description="Helical" evidence="1">
    <location>
        <begin position="97"/>
        <end position="118"/>
    </location>
</feature>
<name>A0A7Z2VZB4_9BURK</name>
<evidence type="ECO:0000313" key="3">
    <source>
        <dbReference type="Proteomes" id="UP000502415"/>
    </source>
</evidence>
<keyword evidence="3" id="KW-1185">Reference proteome</keyword>
<feature type="transmembrane region" description="Helical" evidence="1">
    <location>
        <begin position="73"/>
        <end position="91"/>
    </location>
</feature>
<dbReference type="AlphaFoldDB" id="A0A7Z2VZB4"/>
<accession>A0A7Z2VZB4</accession>
<evidence type="ECO:0000256" key="1">
    <source>
        <dbReference type="SAM" id="Phobius"/>
    </source>
</evidence>
<keyword evidence="1" id="KW-0812">Transmembrane</keyword>